<gene>
    <name evidence="4" type="ORF">B1806_06685</name>
</gene>
<dbReference type="Gene3D" id="1.10.287.470">
    <property type="entry name" value="Helix hairpin bin"/>
    <property type="match status" value="1"/>
</dbReference>
<reference evidence="4 5" key="1">
    <citation type="submission" date="2017-02" db="EMBL/GenBank/DDBJ databases">
        <title>Whole genome sequencing of Metallibacterium scheffleri DSM 24874 (T).</title>
        <authorList>
            <person name="Kumar S."/>
            <person name="Patil P."/>
            <person name="Patil P.B."/>
        </authorList>
    </citation>
    <scope>NUCLEOTIDE SEQUENCE [LARGE SCALE GENOMIC DNA]</scope>
    <source>
        <strain evidence="4 5">DSM 24874</strain>
    </source>
</reference>
<dbReference type="SUPFAM" id="SSF111369">
    <property type="entry name" value="HlyD-like secretion proteins"/>
    <property type="match status" value="1"/>
</dbReference>
<dbReference type="PANTHER" id="PTHR30469">
    <property type="entry name" value="MULTIDRUG RESISTANCE PROTEIN MDTA"/>
    <property type="match status" value="1"/>
</dbReference>
<dbReference type="InterPro" id="IPR006143">
    <property type="entry name" value="RND_pump_MFP"/>
</dbReference>
<protein>
    <recommendedName>
        <fullName evidence="3">YknX-like C-terminal permuted SH3-like domain-containing protein</fullName>
    </recommendedName>
</protein>
<dbReference type="GO" id="GO:1990281">
    <property type="term" value="C:efflux pump complex"/>
    <property type="evidence" value="ECO:0007669"/>
    <property type="project" value="TreeGrafter"/>
</dbReference>
<evidence type="ECO:0000313" key="5">
    <source>
        <dbReference type="Proteomes" id="UP000307749"/>
    </source>
</evidence>
<evidence type="ECO:0000313" key="4">
    <source>
        <dbReference type="EMBL" id="THD10791.1"/>
    </source>
</evidence>
<keyword evidence="5" id="KW-1185">Reference proteome</keyword>
<comment type="similarity">
    <text evidence="1">Belongs to the membrane fusion protein (MFP) (TC 8.A.1) family.</text>
</comment>
<keyword evidence="2" id="KW-0732">Signal</keyword>
<dbReference type="EMBL" id="MWQO01000021">
    <property type="protein sequence ID" value="THD10791.1"/>
    <property type="molecule type" value="Genomic_DNA"/>
</dbReference>
<dbReference type="Gene3D" id="2.40.30.170">
    <property type="match status" value="1"/>
</dbReference>
<dbReference type="AlphaFoldDB" id="A0A4V3UTI3"/>
<evidence type="ECO:0000259" key="3">
    <source>
        <dbReference type="Pfam" id="PF25989"/>
    </source>
</evidence>
<dbReference type="GO" id="GO:0015562">
    <property type="term" value="F:efflux transmembrane transporter activity"/>
    <property type="evidence" value="ECO:0007669"/>
    <property type="project" value="TreeGrafter"/>
</dbReference>
<dbReference type="OrthoDB" id="9806939at2"/>
<dbReference type="RefSeq" id="WP_081125940.1">
    <property type="nucleotide sequence ID" value="NZ_LDOS01000001.1"/>
</dbReference>
<organism evidence="4 5">
    <name type="scientific">Metallibacterium scheffleri</name>
    <dbReference type="NCBI Taxonomy" id="993689"/>
    <lineage>
        <taxon>Bacteria</taxon>
        <taxon>Pseudomonadati</taxon>
        <taxon>Pseudomonadota</taxon>
        <taxon>Gammaproteobacteria</taxon>
        <taxon>Lysobacterales</taxon>
        <taxon>Rhodanobacteraceae</taxon>
        <taxon>Metallibacterium</taxon>
    </lineage>
</organism>
<proteinExistence type="inferred from homology"/>
<comment type="caution">
    <text evidence="4">The sequence shown here is derived from an EMBL/GenBank/DDBJ whole genome shotgun (WGS) entry which is preliminary data.</text>
</comment>
<feature type="signal peptide" evidence="2">
    <location>
        <begin position="1"/>
        <end position="20"/>
    </location>
</feature>
<evidence type="ECO:0000256" key="2">
    <source>
        <dbReference type="SAM" id="SignalP"/>
    </source>
</evidence>
<dbReference type="InterPro" id="IPR058637">
    <property type="entry name" value="YknX-like_C"/>
</dbReference>
<name>A0A4V3UTI3_9GAMM</name>
<dbReference type="STRING" id="993689.GCA_002077135_00512"/>
<dbReference type="NCBIfam" id="TIGR01730">
    <property type="entry name" value="RND_mfp"/>
    <property type="match status" value="1"/>
</dbReference>
<dbReference type="Gene3D" id="2.40.420.20">
    <property type="match status" value="1"/>
</dbReference>
<feature type="chain" id="PRO_5020355339" description="YknX-like C-terminal permuted SH3-like domain-containing protein" evidence="2">
    <location>
        <begin position="21"/>
        <end position="345"/>
    </location>
</feature>
<dbReference type="Gene3D" id="2.40.50.100">
    <property type="match status" value="1"/>
</dbReference>
<accession>A0A4V3UTI3</accession>
<feature type="domain" description="YknX-like C-terminal permuted SH3-like" evidence="3">
    <location>
        <begin position="271"/>
        <end position="338"/>
    </location>
</feature>
<dbReference type="Proteomes" id="UP000307749">
    <property type="component" value="Unassembled WGS sequence"/>
</dbReference>
<evidence type="ECO:0000256" key="1">
    <source>
        <dbReference type="ARBA" id="ARBA00009477"/>
    </source>
</evidence>
<dbReference type="Pfam" id="PF25989">
    <property type="entry name" value="YknX_C"/>
    <property type="match status" value="1"/>
</dbReference>
<dbReference type="PANTHER" id="PTHR30469:SF38">
    <property type="entry name" value="HLYD FAMILY SECRETION PROTEIN"/>
    <property type="match status" value="1"/>
</dbReference>
<sequence>MKWFVLFLPMLLLAPRLAQAAPAAPSVLVQTVPATLRDLDERLTVYGKVEPDPERLRAVTTLSSGEVRKLYVGLGQRVTPGQPLLELATAPQARMAWTQAQGRVASARIQLQQTQNLFGEQLATRADLASARQALGSAEAALAALHAQGAQHATQVLRASAAAVVTQLDVAPGALVQPGQPLLLLGAQGHVWVRFGVEPEDAARVAPGMPVTLTPVFGGAPLDARVAQVHAVINPTTHLLDAVVRLDGARAAAQIPGAWMRGVIRLRATRALAVPRSAVLDDARGHYVFVIERGHARRVAVNAGLEQGGWIAVQGALVPGAQVVSAGNYELHDGMAVRIAAAPAR</sequence>